<comment type="similarity">
    <text evidence="1">Belongs to the PhzF family.</text>
</comment>
<evidence type="ECO:0000256" key="1">
    <source>
        <dbReference type="ARBA" id="ARBA00008270"/>
    </source>
</evidence>
<dbReference type="PANTHER" id="PTHR13774">
    <property type="entry name" value="PHENAZINE BIOSYNTHESIS PROTEIN"/>
    <property type="match status" value="1"/>
</dbReference>
<proteinExistence type="inferred from homology"/>
<organism evidence="2 3">
    <name type="scientific">Altererythrobacter arenosus</name>
    <dbReference type="NCBI Taxonomy" id="3032592"/>
    <lineage>
        <taxon>Bacteria</taxon>
        <taxon>Pseudomonadati</taxon>
        <taxon>Pseudomonadota</taxon>
        <taxon>Alphaproteobacteria</taxon>
        <taxon>Sphingomonadales</taxon>
        <taxon>Erythrobacteraceae</taxon>
        <taxon>Altererythrobacter</taxon>
    </lineage>
</organism>
<dbReference type="Gene3D" id="3.10.310.10">
    <property type="entry name" value="Diaminopimelate Epimerase, Chain A, domain 1"/>
    <property type="match status" value="2"/>
</dbReference>
<dbReference type="RefSeq" id="WP_278016426.1">
    <property type="nucleotide sequence ID" value="NZ_CP121106.1"/>
</dbReference>
<dbReference type="EMBL" id="CP121106">
    <property type="protein sequence ID" value="WFL77734.1"/>
    <property type="molecule type" value="Genomic_DNA"/>
</dbReference>
<name>A0ABY8G0G2_9SPHN</name>
<dbReference type="PIRSF" id="PIRSF016184">
    <property type="entry name" value="PhzC_PhzF"/>
    <property type="match status" value="1"/>
</dbReference>
<dbReference type="Proteomes" id="UP001215827">
    <property type="component" value="Chromosome"/>
</dbReference>
<evidence type="ECO:0000313" key="2">
    <source>
        <dbReference type="EMBL" id="WFL77734.1"/>
    </source>
</evidence>
<dbReference type="NCBIfam" id="TIGR00654">
    <property type="entry name" value="PhzF_family"/>
    <property type="match status" value="1"/>
</dbReference>
<reference evidence="2 3" key="1">
    <citation type="submission" date="2023-03" db="EMBL/GenBank/DDBJ databases">
        <title>Altererythrobacter sp. CAU 1644 isolated from sand.</title>
        <authorList>
            <person name="Kim W."/>
        </authorList>
    </citation>
    <scope>NUCLEOTIDE SEQUENCE [LARGE SCALE GENOMIC DNA]</scope>
    <source>
        <strain evidence="2 3">CAU 1644</strain>
    </source>
</reference>
<accession>A0ABY8G0G2</accession>
<protein>
    <submittedName>
        <fullName evidence="2">PhzF family phenazine biosynthesis protein</fullName>
    </submittedName>
</protein>
<dbReference type="SUPFAM" id="SSF54506">
    <property type="entry name" value="Diaminopimelate epimerase-like"/>
    <property type="match status" value="1"/>
</dbReference>
<dbReference type="Pfam" id="PF02567">
    <property type="entry name" value="PhzC-PhzF"/>
    <property type="match status" value="1"/>
</dbReference>
<dbReference type="InterPro" id="IPR003719">
    <property type="entry name" value="Phenazine_PhzF-like"/>
</dbReference>
<evidence type="ECO:0000313" key="3">
    <source>
        <dbReference type="Proteomes" id="UP001215827"/>
    </source>
</evidence>
<dbReference type="PANTHER" id="PTHR13774:SF32">
    <property type="entry name" value="ANTISENSE-ENHANCING SEQUENCE 1"/>
    <property type="match status" value="1"/>
</dbReference>
<keyword evidence="3" id="KW-1185">Reference proteome</keyword>
<sequence length="291" mass="31743">MTTTAIRYVHLDVFSDRPYGGNSLAVFPNAVGLNGMQMLQITQEMRHFESIFLEPTDDPYCFRTRVFDLVEELPFAGHPLVGAAATLHRQVGSIPEARWKFLLGRREVEVSTRCFGPNSYSGLMDQGRPVIGSLVDDRHEIAASFRLEPQDLAEALPIQVISTGLRYLVVPVRQEALARASIARDISPLVAKCGAEYAVILSENLDEIRHWTNDGSLEDSATGSAAGTIAAYALHHGLVEAGKFFRLSQGRFVGRPSTLNLRPTGSAGAVEKVEIEGHVAFVGSGELEVIP</sequence>
<gene>
    <name evidence="2" type="ORF">P7228_01305</name>
</gene>